<evidence type="ECO:0000313" key="1">
    <source>
        <dbReference type="EMBL" id="KAH6933520.1"/>
    </source>
</evidence>
<gene>
    <name evidence="1" type="ORF">HPB50_015893</name>
</gene>
<dbReference type="Proteomes" id="UP000821845">
    <property type="component" value="Chromosome 4"/>
</dbReference>
<dbReference type="EMBL" id="CM023484">
    <property type="protein sequence ID" value="KAH6933520.1"/>
    <property type="molecule type" value="Genomic_DNA"/>
</dbReference>
<name>A0ACB7SFP4_HYAAI</name>
<reference evidence="1" key="1">
    <citation type="submission" date="2020-05" db="EMBL/GenBank/DDBJ databases">
        <title>Large-scale comparative analyses of tick genomes elucidate their genetic diversity and vector capacities.</title>
        <authorList>
            <person name="Jia N."/>
            <person name="Wang J."/>
            <person name="Shi W."/>
            <person name="Du L."/>
            <person name="Sun Y."/>
            <person name="Zhan W."/>
            <person name="Jiang J."/>
            <person name="Wang Q."/>
            <person name="Zhang B."/>
            <person name="Ji P."/>
            <person name="Sakyi L.B."/>
            <person name="Cui X."/>
            <person name="Yuan T."/>
            <person name="Jiang B."/>
            <person name="Yang W."/>
            <person name="Lam T.T.-Y."/>
            <person name="Chang Q."/>
            <person name="Ding S."/>
            <person name="Wang X."/>
            <person name="Zhu J."/>
            <person name="Ruan X."/>
            <person name="Zhao L."/>
            <person name="Wei J."/>
            <person name="Que T."/>
            <person name="Du C."/>
            <person name="Cheng J."/>
            <person name="Dai P."/>
            <person name="Han X."/>
            <person name="Huang E."/>
            <person name="Gao Y."/>
            <person name="Liu J."/>
            <person name="Shao H."/>
            <person name="Ye R."/>
            <person name="Li L."/>
            <person name="Wei W."/>
            <person name="Wang X."/>
            <person name="Wang C."/>
            <person name="Yang T."/>
            <person name="Huo Q."/>
            <person name="Li W."/>
            <person name="Guo W."/>
            <person name="Chen H."/>
            <person name="Zhou L."/>
            <person name="Ni X."/>
            <person name="Tian J."/>
            <person name="Zhou Y."/>
            <person name="Sheng Y."/>
            <person name="Liu T."/>
            <person name="Pan Y."/>
            <person name="Xia L."/>
            <person name="Li J."/>
            <person name="Zhao F."/>
            <person name="Cao W."/>
        </authorList>
    </citation>
    <scope>NUCLEOTIDE SEQUENCE</scope>
    <source>
        <strain evidence="1">Hyas-2018</strain>
    </source>
</reference>
<proteinExistence type="predicted"/>
<sequence>MAYPWYGTEWGPTPPLFIRKGARKEMAIVVPGLVRSLEGLVTGHLQQQECKNLYSRKDGQRPENRAKNRYKNILPFDATRVHLQDVDPDTPYSDYINANYIKVDDDTIFDGHSKVYIATQGCLQNTIGDFWSMVWQGNTRVIVMTTKEVERGKPKCVRYWPDEGQTKDYGKYCLQHISESSNADYTLREFAMSKNGETRSVFHYHFTAWPDHGVPSDPGCVLNFLHDVNQRQESMADAGPIVVHCSAGIGRTGTFIVIDMIVDLIKKQVDGSNDSGSQMYPIVATYYVEESRNVESQLLCLQELHGEATGRKIRNLVLDALKSRGIPIENCIAFSADNTNVMIDKKNGMAAVLKEAQENLIVVGCPCHLINLAAKKAACLPAKFDEVLVDIFFYLEKSAKRKDRLVEFQGMHNTEVRKILKHVPMWWLSLGKCLTRLLEQWQSLVSFFLNETKPKNQQRPNFLGSYQIPKTAAAVADVRDEVQRGQQKRKEPRSKMEATPAKKVKLSSESTERASLTREEWLLYFLTSDVNLAYGLFLKSVIPVLDNVNAQLQSQAP</sequence>
<organism evidence="1 2">
    <name type="scientific">Hyalomma asiaticum</name>
    <name type="common">Tick</name>
    <dbReference type="NCBI Taxonomy" id="266040"/>
    <lineage>
        <taxon>Eukaryota</taxon>
        <taxon>Metazoa</taxon>
        <taxon>Ecdysozoa</taxon>
        <taxon>Arthropoda</taxon>
        <taxon>Chelicerata</taxon>
        <taxon>Arachnida</taxon>
        <taxon>Acari</taxon>
        <taxon>Parasitiformes</taxon>
        <taxon>Ixodida</taxon>
        <taxon>Ixodoidea</taxon>
        <taxon>Ixodidae</taxon>
        <taxon>Hyalomminae</taxon>
        <taxon>Hyalomma</taxon>
    </lineage>
</organism>
<evidence type="ECO:0000313" key="2">
    <source>
        <dbReference type="Proteomes" id="UP000821845"/>
    </source>
</evidence>
<protein>
    <submittedName>
        <fullName evidence="1">Uncharacterized protein</fullName>
    </submittedName>
</protein>
<keyword evidence="2" id="KW-1185">Reference proteome</keyword>
<accession>A0ACB7SFP4</accession>
<comment type="caution">
    <text evidence="1">The sequence shown here is derived from an EMBL/GenBank/DDBJ whole genome shotgun (WGS) entry which is preliminary data.</text>
</comment>